<accession>A0ABU7PCB1</accession>
<gene>
    <name evidence="2" type="ORF">V2S66_15210</name>
</gene>
<dbReference type="PROSITE" id="PS51273">
    <property type="entry name" value="GATASE_TYPE_1"/>
    <property type="match status" value="1"/>
</dbReference>
<feature type="domain" description="Glutamine amidotransferase" evidence="1">
    <location>
        <begin position="27"/>
        <end position="189"/>
    </location>
</feature>
<dbReference type="RefSeq" id="WP_330795595.1">
    <property type="nucleotide sequence ID" value="NZ_JAZEWV010000010.1"/>
</dbReference>
<dbReference type="InterPro" id="IPR029062">
    <property type="entry name" value="Class_I_gatase-like"/>
</dbReference>
<evidence type="ECO:0000259" key="1">
    <source>
        <dbReference type="Pfam" id="PF00117"/>
    </source>
</evidence>
<evidence type="ECO:0000313" key="2">
    <source>
        <dbReference type="EMBL" id="MEE4543313.1"/>
    </source>
</evidence>
<name>A0ABU7PCB1_9ACTN</name>
<dbReference type="EC" id="3.4.-.-" evidence="2"/>
<dbReference type="Pfam" id="PF00117">
    <property type="entry name" value="GATase"/>
    <property type="match status" value="1"/>
</dbReference>
<evidence type="ECO:0000313" key="3">
    <source>
        <dbReference type="Proteomes" id="UP001344658"/>
    </source>
</evidence>
<keyword evidence="3" id="KW-1185">Reference proteome</keyword>
<dbReference type="Gene3D" id="3.40.50.880">
    <property type="match status" value="1"/>
</dbReference>
<dbReference type="PANTHER" id="PTHR42695">
    <property type="entry name" value="GLUTAMINE AMIDOTRANSFERASE YLR126C-RELATED"/>
    <property type="match status" value="1"/>
</dbReference>
<organism evidence="2 3">
    <name type="scientific">Actinacidiphila polyblastidii</name>
    <dbReference type="NCBI Taxonomy" id="3110430"/>
    <lineage>
        <taxon>Bacteria</taxon>
        <taxon>Bacillati</taxon>
        <taxon>Actinomycetota</taxon>
        <taxon>Actinomycetes</taxon>
        <taxon>Kitasatosporales</taxon>
        <taxon>Streptomycetaceae</taxon>
        <taxon>Actinacidiphila</taxon>
    </lineage>
</organism>
<reference evidence="2 3" key="1">
    <citation type="submission" date="2023-12" db="EMBL/GenBank/DDBJ databases">
        <title>Streptomyces sp. V4-01.</title>
        <authorList>
            <person name="Somphong A."/>
            <person name="Phongsopitanun W."/>
        </authorList>
    </citation>
    <scope>NUCLEOTIDE SEQUENCE [LARGE SCALE GENOMIC DNA]</scope>
    <source>
        <strain evidence="2 3">V4-01</strain>
    </source>
</reference>
<dbReference type="SUPFAM" id="SSF52317">
    <property type="entry name" value="Class I glutamine amidotransferase-like"/>
    <property type="match status" value="1"/>
</dbReference>
<dbReference type="InterPro" id="IPR017926">
    <property type="entry name" value="GATASE"/>
</dbReference>
<dbReference type="GO" id="GO:0016787">
    <property type="term" value="F:hydrolase activity"/>
    <property type="evidence" value="ECO:0007669"/>
    <property type="project" value="UniProtKB-KW"/>
</dbReference>
<comment type="caution">
    <text evidence="2">The sequence shown here is derived from an EMBL/GenBank/DDBJ whole genome shotgun (WGS) entry which is preliminary data.</text>
</comment>
<keyword evidence="2" id="KW-0315">Glutamine amidotransferase</keyword>
<keyword evidence="2" id="KW-0378">Hydrolase</keyword>
<sequence length="242" mass="25849">MTTTAAATALVVQNTPGGGPGRWAGWLREAGLALDVVAAYEDPAALPERLTHQALLVLGGGYLPDEDARAPWLARTRDLTRQALDAGVPVFGICLGGQLLAHVAGGEVRGRYGRPEFGSTPLRLRAEAADDPLFGGLPEAPRAMENHVDAIVRLPPGARWLAESERCPHQAFRVDGAPAWGVQFHPEAAADRIQRWDAERLAGYGEDRAVLHRAALADEAASVPTWRRLAHAFALQATSRAA</sequence>
<dbReference type="PANTHER" id="PTHR42695:SF5">
    <property type="entry name" value="GLUTAMINE AMIDOTRANSFERASE YLR126C-RELATED"/>
    <property type="match status" value="1"/>
</dbReference>
<dbReference type="CDD" id="cd01741">
    <property type="entry name" value="GATase1_1"/>
    <property type="match status" value="1"/>
</dbReference>
<proteinExistence type="predicted"/>
<dbReference type="EMBL" id="JAZEWV010000010">
    <property type="protein sequence ID" value="MEE4543313.1"/>
    <property type="molecule type" value="Genomic_DNA"/>
</dbReference>
<protein>
    <submittedName>
        <fullName evidence="2">Type 1 glutamine amidotransferase</fullName>
        <ecNumber evidence="2">3.4.-.-</ecNumber>
    </submittedName>
</protein>
<dbReference type="Proteomes" id="UP001344658">
    <property type="component" value="Unassembled WGS sequence"/>
</dbReference>
<dbReference type="InterPro" id="IPR044992">
    <property type="entry name" value="ChyE-like"/>
</dbReference>